<gene>
    <name evidence="3" type="ORF">cubi_01851</name>
</gene>
<comment type="caution">
    <text evidence="3">The sequence shown here is derived from an EMBL/GenBank/DDBJ whole genome shotgun (WGS) entry which is preliminary data.</text>
</comment>
<feature type="domain" description="DJ-1/PfpI" evidence="2">
    <location>
        <begin position="3"/>
        <end position="167"/>
    </location>
</feature>
<dbReference type="SUPFAM" id="SSF52317">
    <property type="entry name" value="Class I glutamine amidotransferase-like"/>
    <property type="match status" value="1"/>
</dbReference>
<dbReference type="NCBIfam" id="TIGR01383">
    <property type="entry name" value="not_thiJ"/>
    <property type="match status" value="1"/>
</dbReference>
<name>A0A1J4MM33_9CRYT</name>
<evidence type="ECO:0000259" key="2">
    <source>
        <dbReference type="Pfam" id="PF01965"/>
    </source>
</evidence>
<dbReference type="GO" id="GO:0005737">
    <property type="term" value="C:cytoplasm"/>
    <property type="evidence" value="ECO:0007669"/>
    <property type="project" value="UniProtKB-ARBA"/>
</dbReference>
<dbReference type="InterPro" id="IPR050325">
    <property type="entry name" value="Prot/Nucl_acid_deglycase"/>
</dbReference>
<dbReference type="Gene3D" id="3.40.50.880">
    <property type="match status" value="1"/>
</dbReference>
<reference evidence="3 4" key="1">
    <citation type="submission" date="2016-10" db="EMBL/GenBank/DDBJ databases">
        <title>Reductive evolution of mitochondrial metabolism and differential evolution of invasion-related proteins in Cryptosporidium.</title>
        <authorList>
            <person name="Liu S."/>
            <person name="Roellig D.M."/>
            <person name="Guo Y."/>
            <person name="Li N."/>
            <person name="Frace M.A."/>
            <person name="Tang K."/>
            <person name="Zhang L."/>
            <person name="Feng Y."/>
            <person name="Xiao L."/>
        </authorList>
    </citation>
    <scope>NUCLEOTIDE SEQUENCE [LARGE SCALE GENOMIC DNA]</scope>
    <source>
        <strain evidence="3">39726</strain>
    </source>
</reference>
<dbReference type="RefSeq" id="XP_028876337.1">
    <property type="nucleotide sequence ID" value="XM_029018863.1"/>
</dbReference>
<keyword evidence="1" id="KW-0677">Repeat</keyword>
<sequence length="185" mass="19533">MSKKVLIAVANGFEEIEFVTPVDILRRAGLNVTIAVSGDCNMVVGAHGITIKGDKFLNEVLSEDYDLVMCPGGMECAIKLGKDQNLLKILHETKKKGKIIASICASPVIVFEKNGLLSDVEKAVSYPSMMSELARPDSANSAVCVSSNVVTSQGPGTSVSFGLKLVEMLCGLEQSNLIADSIVAA</sequence>
<dbReference type="Proteomes" id="UP000186176">
    <property type="component" value="Unassembled WGS sequence"/>
</dbReference>
<dbReference type="InterPro" id="IPR002818">
    <property type="entry name" value="DJ-1/PfpI"/>
</dbReference>
<proteinExistence type="predicted"/>
<keyword evidence="4" id="KW-1185">Reference proteome</keyword>
<dbReference type="CDD" id="cd03135">
    <property type="entry name" value="GATase1_DJ-1"/>
    <property type="match status" value="1"/>
</dbReference>
<evidence type="ECO:0000313" key="4">
    <source>
        <dbReference type="Proteomes" id="UP000186176"/>
    </source>
</evidence>
<dbReference type="AlphaFoldDB" id="A0A1J4MM33"/>
<dbReference type="VEuPathDB" id="CryptoDB:cubi_01851"/>
<accession>A0A1J4MM33</accession>
<protein>
    <recommendedName>
        <fullName evidence="2">DJ-1/PfpI domain-containing protein</fullName>
    </recommendedName>
</protein>
<dbReference type="PANTHER" id="PTHR48094">
    <property type="entry name" value="PROTEIN/NUCLEIC ACID DEGLYCASE DJ-1-RELATED"/>
    <property type="match status" value="1"/>
</dbReference>
<dbReference type="InterPro" id="IPR006287">
    <property type="entry name" value="DJ-1"/>
</dbReference>
<dbReference type="InterPro" id="IPR029062">
    <property type="entry name" value="Class_I_gatase-like"/>
</dbReference>
<dbReference type="GeneID" id="39978642"/>
<dbReference type="OrthoDB" id="543156at2759"/>
<dbReference type="EMBL" id="LRBP01000001">
    <property type="protein sequence ID" value="OII75330.1"/>
    <property type="molecule type" value="Genomic_DNA"/>
</dbReference>
<dbReference type="PANTHER" id="PTHR48094:SF12">
    <property type="entry name" value="PARKINSON DISEASE PROTEIN 7 HOMOLOG"/>
    <property type="match status" value="1"/>
</dbReference>
<organism evidence="3 4">
    <name type="scientific">Cryptosporidium ubiquitum</name>
    <dbReference type="NCBI Taxonomy" id="857276"/>
    <lineage>
        <taxon>Eukaryota</taxon>
        <taxon>Sar</taxon>
        <taxon>Alveolata</taxon>
        <taxon>Apicomplexa</taxon>
        <taxon>Conoidasida</taxon>
        <taxon>Coccidia</taxon>
        <taxon>Eucoccidiorida</taxon>
        <taxon>Eimeriorina</taxon>
        <taxon>Cryptosporidiidae</taxon>
        <taxon>Cryptosporidium</taxon>
    </lineage>
</organism>
<dbReference type="FunFam" id="3.40.50.880:FF:000015">
    <property type="entry name" value="Protein DJ-1 homolog C"/>
    <property type="match status" value="1"/>
</dbReference>
<evidence type="ECO:0000256" key="1">
    <source>
        <dbReference type="ARBA" id="ARBA00022737"/>
    </source>
</evidence>
<evidence type="ECO:0000313" key="3">
    <source>
        <dbReference type="EMBL" id="OII75330.1"/>
    </source>
</evidence>
<dbReference type="Pfam" id="PF01965">
    <property type="entry name" value="DJ-1_PfpI"/>
    <property type="match status" value="1"/>
</dbReference>